<dbReference type="RefSeq" id="WP_210896147.1">
    <property type="nucleotide sequence ID" value="NZ_CP071696.1"/>
</dbReference>
<protein>
    <submittedName>
        <fullName evidence="1">Uncharacterized protein</fullName>
    </submittedName>
</protein>
<gene>
    <name evidence="1" type="ORF">G127AT_09010</name>
</gene>
<name>A0A975IMT2_9MICO</name>
<accession>A0A975IMT2</accession>
<dbReference type="Proteomes" id="UP000671914">
    <property type="component" value="Chromosome"/>
</dbReference>
<dbReference type="EMBL" id="CP071696">
    <property type="protein sequence ID" value="QTX03499.1"/>
    <property type="molecule type" value="Genomic_DNA"/>
</dbReference>
<proteinExistence type="predicted"/>
<dbReference type="KEGG" id="aarc:G127AT_09010"/>
<evidence type="ECO:0000313" key="2">
    <source>
        <dbReference type="Proteomes" id="UP000671914"/>
    </source>
</evidence>
<keyword evidence="2" id="KW-1185">Reference proteome</keyword>
<organism evidence="1 2">
    <name type="scientific">Agromyces archimandritae</name>
    <dbReference type="NCBI Taxonomy" id="2781962"/>
    <lineage>
        <taxon>Bacteria</taxon>
        <taxon>Bacillati</taxon>
        <taxon>Actinomycetota</taxon>
        <taxon>Actinomycetes</taxon>
        <taxon>Micrococcales</taxon>
        <taxon>Microbacteriaceae</taxon>
        <taxon>Agromyces</taxon>
    </lineage>
</organism>
<evidence type="ECO:0000313" key="1">
    <source>
        <dbReference type="EMBL" id="QTX03499.1"/>
    </source>
</evidence>
<dbReference type="AlphaFoldDB" id="A0A975IMT2"/>
<reference evidence="1" key="1">
    <citation type="submission" date="2021-03" db="EMBL/GenBank/DDBJ databases">
        <title>Agromyces archimandritus sp. nov., isolated from the cockroach Archimandrita tessellata.</title>
        <authorList>
            <person name="Guzman J."/>
            <person name="Ortuzar M."/>
            <person name="Poehlein A."/>
            <person name="Daniel R."/>
            <person name="Trujillo M."/>
            <person name="Vilcinskas A."/>
        </authorList>
    </citation>
    <scope>NUCLEOTIDE SEQUENCE</scope>
    <source>
        <strain evidence="1">G127AT</strain>
    </source>
</reference>
<sequence length="197" mass="19878">MTGSPRPSGRIRLLVAGGGALLLAGIAMTSASFADQAKVNVGGATGIRVDIPVRLDIAVRDGQGGLQDAIEAAEAVVLPSSGAAGFTEHTPVVFEARFENRDPGVTGDLHVTVFDPDVSGAYDLFGQLRFTVYLQGSATPAASGLTAEEVNAASIVETVHPGGSLDVRIEAVIAAGEAVSAAGKSTQLGIRVDGNSP</sequence>